<dbReference type="SMART" id="SM01117">
    <property type="entry name" value="Cyt-b5"/>
    <property type="match status" value="1"/>
</dbReference>
<dbReference type="AlphaFoldDB" id="L9KIX1"/>
<dbReference type="Gene3D" id="3.10.120.10">
    <property type="entry name" value="Cytochrome b5-like heme/steroid binding domain"/>
    <property type="match status" value="1"/>
</dbReference>
<evidence type="ECO:0000259" key="3">
    <source>
        <dbReference type="SMART" id="SM01117"/>
    </source>
</evidence>
<dbReference type="InParanoid" id="L9KIX1"/>
<comment type="similarity">
    <text evidence="1">Belongs to the cytochrome b5 family. MAPR subfamily.</text>
</comment>
<dbReference type="EMBL" id="KB320806">
    <property type="protein sequence ID" value="ELW62658.1"/>
    <property type="molecule type" value="Genomic_DNA"/>
</dbReference>
<accession>L9KIX1</accession>
<dbReference type="Pfam" id="PF00173">
    <property type="entry name" value="Cyt-b5"/>
    <property type="match status" value="1"/>
</dbReference>
<evidence type="ECO:0000313" key="4">
    <source>
        <dbReference type="EMBL" id="ELW62658.1"/>
    </source>
</evidence>
<dbReference type="InterPro" id="IPR001199">
    <property type="entry name" value="Cyt_B5-like_heme/steroid-bd"/>
</dbReference>
<keyword evidence="5" id="KW-1185">Reference proteome</keyword>
<dbReference type="PANTHER" id="PTHR10281:SF24">
    <property type="entry name" value="MEMBRANE-ASSOCIATED PROGESTERONE RECEPTOR COMPONENT 2"/>
    <property type="match status" value="1"/>
</dbReference>
<keyword evidence="4" id="KW-0675">Receptor</keyword>
<evidence type="ECO:0000256" key="2">
    <source>
        <dbReference type="SAM" id="MobiDB-lite"/>
    </source>
</evidence>
<feature type="domain" description="Cytochrome b5 heme-binding" evidence="3">
    <location>
        <begin position="6"/>
        <end position="83"/>
    </location>
</feature>
<dbReference type="InterPro" id="IPR050577">
    <property type="entry name" value="MAPR/NEUFC/NENF-like"/>
</dbReference>
<dbReference type="GO" id="GO:0016020">
    <property type="term" value="C:membrane"/>
    <property type="evidence" value="ECO:0007669"/>
    <property type="project" value="TreeGrafter"/>
</dbReference>
<dbReference type="GO" id="GO:0005783">
    <property type="term" value="C:endoplasmic reticulum"/>
    <property type="evidence" value="ECO:0007669"/>
    <property type="project" value="TreeGrafter"/>
</dbReference>
<name>L9KIX1_TUPCH</name>
<evidence type="ECO:0000256" key="1">
    <source>
        <dbReference type="ARBA" id="ARBA00038357"/>
    </source>
</evidence>
<feature type="region of interest" description="Disordered" evidence="2">
    <location>
        <begin position="42"/>
        <end position="70"/>
    </location>
</feature>
<dbReference type="PANTHER" id="PTHR10281">
    <property type="entry name" value="MEMBRANE-ASSOCIATED PROGESTERONE RECEPTOR COMPONENT-RELATED"/>
    <property type="match status" value="1"/>
</dbReference>
<reference evidence="5" key="1">
    <citation type="submission" date="2012-07" db="EMBL/GenBank/DDBJ databases">
        <title>Genome of the Chinese tree shrew, a rising model animal genetically related to primates.</title>
        <authorList>
            <person name="Zhang G."/>
            <person name="Fan Y."/>
            <person name="Yao Y."/>
            <person name="Huang Z."/>
        </authorList>
    </citation>
    <scope>NUCLEOTIDE SEQUENCE [LARGE SCALE GENOMIC DNA]</scope>
</reference>
<proteinExistence type="inferred from homology"/>
<dbReference type="InterPro" id="IPR036400">
    <property type="entry name" value="Cyt_B5-like_heme/steroid_sf"/>
</dbReference>
<reference evidence="5" key="2">
    <citation type="journal article" date="2013" name="Nat. Commun.">
        <title>Genome of the Chinese tree shrew.</title>
        <authorList>
            <person name="Fan Y."/>
            <person name="Huang Z.Y."/>
            <person name="Cao C.C."/>
            <person name="Chen C.S."/>
            <person name="Chen Y.X."/>
            <person name="Fan D.D."/>
            <person name="He J."/>
            <person name="Hou H.L."/>
            <person name="Hu L."/>
            <person name="Hu X.T."/>
            <person name="Jiang X.T."/>
            <person name="Lai R."/>
            <person name="Lang Y.S."/>
            <person name="Liang B."/>
            <person name="Liao S.G."/>
            <person name="Mu D."/>
            <person name="Ma Y.Y."/>
            <person name="Niu Y.Y."/>
            <person name="Sun X.Q."/>
            <person name="Xia J.Q."/>
            <person name="Xiao J."/>
            <person name="Xiong Z.Q."/>
            <person name="Xu L."/>
            <person name="Yang L."/>
            <person name="Zhang Y."/>
            <person name="Zhao W."/>
            <person name="Zhao X.D."/>
            <person name="Zheng Y.T."/>
            <person name="Zhou J.M."/>
            <person name="Zhu Y.B."/>
            <person name="Zhang G.J."/>
            <person name="Wang J."/>
            <person name="Yao Y.G."/>
        </authorList>
    </citation>
    <scope>NUCLEOTIDE SEQUENCE [LARGE SCALE GENOMIC DNA]</scope>
</reference>
<evidence type="ECO:0000313" key="5">
    <source>
        <dbReference type="Proteomes" id="UP000011518"/>
    </source>
</evidence>
<dbReference type="SUPFAM" id="SSF55856">
    <property type="entry name" value="Cytochrome b5-like heme/steroid binding domain"/>
    <property type="match status" value="1"/>
</dbReference>
<dbReference type="Proteomes" id="UP000011518">
    <property type="component" value="Unassembled WGS sequence"/>
</dbReference>
<organism evidence="4 5">
    <name type="scientific">Tupaia chinensis</name>
    <name type="common">Chinese tree shrew</name>
    <name type="synonym">Tupaia belangeri chinensis</name>
    <dbReference type="NCBI Taxonomy" id="246437"/>
    <lineage>
        <taxon>Eukaryota</taxon>
        <taxon>Metazoa</taxon>
        <taxon>Chordata</taxon>
        <taxon>Craniata</taxon>
        <taxon>Vertebrata</taxon>
        <taxon>Euteleostomi</taxon>
        <taxon>Mammalia</taxon>
        <taxon>Eutheria</taxon>
        <taxon>Euarchontoglires</taxon>
        <taxon>Scandentia</taxon>
        <taxon>Tupaiidae</taxon>
        <taxon>Tupaia</taxon>
    </lineage>
</organism>
<gene>
    <name evidence="4" type="ORF">TREES_T100015028</name>
</gene>
<protein>
    <submittedName>
        <fullName evidence="4">Membrane-associated progesterone receptor component 2</fullName>
    </submittedName>
</protein>
<sequence length="184" mass="20407">MKKRDFSLEQLRQYDGSRTPRILLAVNGKVFDVTKGSKFYGPGEEELEGRGGPPATQARPPSDGKARGHRGSLPSFLVTWTLAPWLRYLGLPASRTPPAAGASSFAPKVGVPWRPKDQIDLSIHLSAIHFNSQPFLVLYFSKSLKLSPVSLAPHLFRSFRFLEWVGMEGRDISKVRTKSFGPSD</sequence>